<dbReference type="Gene3D" id="1.10.10.10">
    <property type="entry name" value="Winged helix-like DNA-binding domain superfamily/Winged helix DNA-binding domain"/>
    <property type="match status" value="1"/>
</dbReference>
<dbReference type="PANTHER" id="PTHR35807:SF1">
    <property type="entry name" value="TRANSCRIPTIONAL REGULATOR REDD"/>
    <property type="match status" value="1"/>
</dbReference>
<dbReference type="Gene3D" id="3.40.50.300">
    <property type="entry name" value="P-loop containing nucleotide triphosphate hydrolases"/>
    <property type="match status" value="1"/>
</dbReference>
<feature type="domain" description="OmpR/PhoB-type" evidence="7">
    <location>
        <begin position="16"/>
        <end position="114"/>
    </location>
</feature>
<dbReference type="InterPro" id="IPR019734">
    <property type="entry name" value="TPR_rpt"/>
</dbReference>
<feature type="repeat" description="TPR" evidence="5">
    <location>
        <begin position="810"/>
        <end position="843"/>
    </location>
</feature>
<gene>
    <name evidence="8" type="ORF">EV192_104535</name>
</gene>
<keyword evidence="5" id="KW-0802">TPR repeat</keyword>
<sequence>MYLASARSLLHFMVRWKGSGDGDGFRVLGPFEVWSGGRPLDLGGPKLRVLLALLAANDGRVVRVGTLVDELWGVDAPPDAHRTVRTYMSRLRRVLAPVGTGLIVTRPAGYLLRLEPDALDADVFERLVTAGRAELANGRPTAAADALCPALALWRGEAYGEFGTAAALRAEGARLHRLRLAATEDRVDAELAAGAGESLVAELTELTERHPGHDRLWRQLMIAQYRAGRQADALETFLRARAAFAERAGIDPPPALAQVHRQVLAGDPSLLGHHTQGTLRPAQLPPDVAGFTGRDRELAELDSALAASGVVICAVSGTAGVGKTTLALHWAHQVADRFPDGQLYVNLRGFTPTGSVSHPATAIRGLLDALGTPRERIPAGLDEQAALYRSRLAGTRTLVVLDNARDVEQVRPLLPGAAGCAVVVTSRNRLDGLVTGEGAHPVVLDLLAPPQSWEMLSRRLSPGRIEAEPDAVAEITNRCGGLPLALAIVAGRAALHPKFSLASLALELRQAARRLDGFTGGDPTSDLRTVFSWSYHELTADAARLFRLTGLAPGPDLTAPAAASLLGTADHTGVRGLLAELARAHLIVEHTAGRYTMHELLRGYATELAGVAGGDDPRLATHRLLDHYLHTAQAAARLSYGPWDHLTVEPSMPGVTPDHLTDRRRATEWFIAERPVLLAAVDHAACHGFARHAWQLAWTMTGFLEARGYLREWAAAQRAALTTADPVGQAHARHGLGHALAAMGRYPEALTELHHALDQFAADDNHTAAATTRLRLGLVFTQQGDHRTAIGHTRHALDLFRAGDHRYGQARALNNVGWGYAQLGRYEPALRLCEQALVLNRELRDACGQAATLDSIGYIHHRLGRFARAATCFREALDVYGHIDHLPCRAETLNHLSDTYRALNDHHRADEALSEARPILESLDHAGGR</sequence>
<keyword evidence="4" id="KW-0804">Transcription</keyword>
<dbReference type="InterPro" id="IPR027417">
    <property type="entry name" value="P-loop_NTPase"/>
</dbReference>
<dbReference type="PANTHER" id="PTHR35807">
    <property type="entry name" value="TRANSCRIPTIONAL REGULATOR REDD-RELATED"/>
    <property type="match status" value="1"/>
</dbReference>
<dbReference type="InterPro" id="IPR001867">
    <property type="entry name" value="OmpR/PhoB-type_DNA-bd"/>
</dbReference>
<name>A0A4R2JM55_9PSEU</name>
<dbReference type="Pfam" id="PF00931">
    <property type="entry name" value="NB-ARC"/>
    <property type="match status" value="1"/>
</dbReference>
<dbReference type="SUPFAM" id="SSF52540">
    <property type="entry name" value="P-loop containing nucleoside triphosphate hydrolases"/>
    <property type="match status" value="1"/>
</dbReference>
<dbReference type="InterPro" id="IPR016032">
    <property type="entry name" value="Sig_transdc_resp-reg_C-effctor"/>
</dbReference>
<keyword evidence="3 6" id="KW-0238">DNA-binding</keyword>
<evidence type="ECO:0000256" key="1">
    <source>
        <dbReference type="ARBA" id="ARBA00005820"/>
    </source>
</evidence>
<evidence type="ECO:0000256" key="5">
    <source>
        <dbReference type="PROSITE-ProRule" id="PRU00339"/>
    </source>
</evidence>
<dbReference type="Pfam" id="PF13374">
    <property type="entry name" value="TPR_10"/>
    <property type="match status" value="1"/>
</dbReference>
<dbReference type="GO" id="GO:0003677">
    <property type="term" value="F:DNA binding"/>
    <property type="evidence" value="ECO:0007669"/>
    <property type="project" value="UniProtKB-UniRule"/>
</dbReference>
<dbReference type="GO" id="GO:0000160">
    <property type="term" value="P:phosphorelay signal transduction system"/>
    <property type="evidence" value="ECO:0007669"/>
    <property type="project" value="InterPro"/>
</dbReference>
<dbReference type="InterPro" id="IPR002182">
    <property type="entry name" value="NB-ARC"/>
</dbReference>
<dbReference type="PROSITE" id="PS51755">
    <property type="entry name" value="OMPR_PHOB"/>
    <property type="match status" value="1"/>
</dbReference>
<keyword evidence="9" id="KW-1185">Reference proteome</keyword>
<dbReference type="InterPro" id="IPR051677">
    <property type="entry name" value="AfsR-DnrI-RedD_regulator"/>
</dbReference>
<evidence type="ECO:0000256" key="2">
    <source>
        <dbReference type="ARBA" id="ARBA00023015"/>
    </source>
</evidence>
<dbReference type="SUPFAM" id="SSF46894">
    <property type="entry name" value="C-terminal effector domain of the bipartite response regulators"/>
    <property type="match status" value="1"/>
</dbReference>
<dbReference type="Pfam" id="PF03704">
    <property type="entry name" value="BTAD"/>
    <property type="match status" value="1"/>
</dbReference>
<evidence type="ECO:0000256" key="4">
    <source>
        <dbReference type="ARBA" id="ARBA00023163"/>
    </source>
</evidence>
<dbReference type="Proteomes" id="UP000295680">
    <property type="component" value="Unassembled WGS sequence"/>
</dbReference>
<evidence type="ECO:0000259" key="7">
    <source>
        <dbReference type="PROSITE" id="PS51755"/>
    </source>
</evidence>
<dbReference type="SMART" id="SM01043">
    <property type="entry name" value="BTAD"/>
    <property type="match status" value="1"/>
</dbReference>
<evidence type="ECO:0000256" key="6">
    <source>
        <dbReference type="PROSITE-ProRule" id="PRU01091"/>
    </source>
</evidence>
<evidence type="ECO:0000313" key="8">
    <source>
        <dbReference type="EMBL" id="TCO59692.1"/>
    </source>
</evidence>
<dbReference type="Gene3D" id="1.25.40.10">
    <property type="entry name" value="Tetratricopeptide repeat domain"/>
    <property type="match status" value="2"/>
</dbReference>
<organism evidence="8 9">
    <name type="scientific">Actinocrispum wychmicini</name>
    <dbReference type="NCBI Taxonomy" id="1213861"/>
    <lineage>
        <taxon>Bacteria</taxon>
        <taxon>Bacillati</taxon>
        <taxon>Actinomycetota</taxon>
        <taxon>Actinomycetes</taxon>
        <taxon>Pseudonocardiales</taxon>
        <taxon>Pseudonocardiaceae</taxon>
        <taxon>Actinocrispum</taxon>
    </lineage>
</organism>
<comment type="caution">
    <text evidence="8">The sequence shown here is derived from an EMBL/GenBank/DDBJ whole genome shotgun (WGS) entry which is preliminary data.</text>
</comment>
<dbReference type="PRINTS" id="PR00364">
    <property type="entry name" value="DISEASERSIST"/>
</dbReference>
<dbReference type="CDD" id="cd15831">
    <property type="entry name" value="BTAD"/>
    <property type="match status" value="1"/>
</dbReference>
<dbReference type="GO" id="GO:0043531">
    <property type="term" value="F:ADP binding"/>
    <property type="evidence" value="ECO:0007669"/>
    <property type="project" value="InterPro"/>
</dbReference>
<dbReference type="AlphaFoldDB" id="A0A4R2JM55"/>
<dbReference type="GO" id="GO:0006355">
    <property type="term" value="P:regulation of DNA-templated transcription"/>
    <property type="evidence" value="ECO:0007669"/>
    <property type="project" value="InterPro"/>
</dbReference>
<dbReference type="SMART" id="SM00862">
    <property type="entry name" value="Trans_reg_C"/>
    <property type="match status" value="1"/>
</dbReference>
<protein>
    <submittedName>
        <fullName evidence="8">DNA-binding SARP family transcriptional activator</fullName>
    </submittedName>
</protein>
<dbReference type="EMBL" id="SLWS01000004">
    <property type="protein sequence ID" value="TCO59692.1"/>
    <property type="molecule type" value="Genomic_DNA"/>
</dbReference>
<accession>A0A4R2JM55</accession>
<dbReference type="Pfam" id="PF00486">
    <property type="entry name" value="Trans_reg_C"/>
    <property type="match status" value="1"/>
</dbReference>
<dbReference type="Pfam" id="PF13424">
    <property type="entry name" value="TPR_12"/>
    <property type="match status" value="2"/>
</dbReference>
<reference evidence="8 9" key="1">
    <citation type="submission" date="2019-03" db="EMBL/GenBank/DDBJ databases">
        <title>Genomic Encyclopedia of Type Strains, Phase IV (KMG-IV): sequencing the most valuable type-strain genomes for metagenomic binning, comparative biology and taxonomic classification.</title>
        <authorList>
            <person name="Goeker M."/>
        </authorList>
    </citation>
    <scope>NUCLEOTIDE SEQUENCE [LARGE SCALE GENOMIC DNA]</scope>
    <source>
        <strain evidence="8 9">DSM 45934</strain>
    </source>
</reference>
<dbReference type="PROSITE" id="PS50005">
    <property type="entry name" value="TPR"/>
    <property type="match status" value="1"/>
</dbReference>
<dbReference type="InterPro" id="IPR011990">
    <property type="entry name" value="TPR-like_helical_dom_sf"/>
</dbReference>
<keyword evidence="2" id="KW-0805">Transcription regulation</keyword>
<dbReference type="InterPro" id="IPR036388">
    <property type="entry name" value="WH-like_DNA-bd_sf"/>
</dbReference>
<evidence type="ECO:0000313" key="9">
    <source>
        <dbReference type="Proteomes" id="UP000295680"/>
    </source>
</evidence>
<evidence type="ECO:0000256" key="3">
    <source>
        <dbReference type="ARBA" id="ARBA00023125"/>
    </source>
</evidence>
<dbReference type="SUPFAM" id="SSF48452">
    <property type="entry name" value="TPR-like"/>
    <property type="match status" value="2"/>
</dbReference>
<dbReference type="SMART" id="SM00028">
    <property type="entry name" value="TPR"/>
    <property type="match status" value="5"/>
</dbReference>
<comment type="similarity">
    <text evidence="1">Belongs to the AfsR/DnrI/RedD regulatory family.</text>
</comment>
<proteinExistence type="inferred from homology"/>
<feature type="DNA-binding region" description="OmpR/PhoB-type" evidence="6">
    <location>
        <begin position="16"/>
        <end position="114"/>
    </location>
</feature>
<dbReference type="InterPro" id="IPR005158">
    <property type="entry name" value="BTAD"/>
</dbReference>